<dbReference type="Pfam" id="PF13456">
    <property type="entry name" value="RVT_3"/>
    <property type="match status" value="1"/>
</dbReference>
<dbReference type="InterPro" id="IPR036397">
    <property type="entry name" value="RNaseH_sf"/>
</dbReference>
<keyword evidence="3" id="KW-1185">Reference proteome</keyword>
<dbReference type="PANTHER" id="PTHR48475">
    <property type="entry name" value="RIBONUCLEASE H"/>
    <property type="match status" value="1"/>
</dbReference>
<evidence type="ECO:0000313" key="3">
    <source>
        <dbReference type="Proteomes" id="UP001454036"/>
    </source>
</evidence>
<sequence length="221" mass="25300">MQPPSEYKDIQKLTGSLAALNGARHKKGSGTGILIRGPDGVNMTYALQFIFSTTNNVAEYEALVVGFSIVKALGISCIWVKGETPFSLVYDSEAVLPAEAGLPTYRQMGFNDEVNEQRMREQLNFLDELRNQALYKMQKYRHLMARTYTRRVKNKEFKARDLVLRLFSITHPKDKDKLSPKWEDSYRVSRIIGPGTYELEKMNGDPIPRLWHASNLAKYYV</sequence>
<proteinExistence type="predicted"/>
<protein>
    <recommendedName>
        <fullName evidence="1">RNase H type-1 domain-containing protein</fullName>
    </recommendedName>
</protein>
<organism evidence="2 3">
    <name type="scientific">Lithospermum erythrorhizon</name>
    <name type="common">Purple gromwell</name>
    <name type="synonym">Lithospermum officinale var. erythrorhizon</name>
    <dbReference type="NCBI Taxonomy" id="34254"/>
    <lineage>
        <taxon>Eukaryota</taxon>
        <taxon>Viridiplantae</taxon>
        <taxon>Streptophyta</taxon>
        <taxon>Embryophyta</taxon>
        <taxon>Tracheophyta</taxon>
        <taxon>Spermatophyta</taxon>
        <taxon>Magnoliopsida</taxon>
        <taxon>eudicotyledons</taxon>
        <taxon>Gunneridae</taxon>
        <taxon>Pentapetalae</taxon>
        <taxon>asterids</taxon>
        <taxon>lamiids</taxon>
        <taxon>Boraginales</taxon>
        <taxon>Boraginaceae</taxon>
        <taxon>Boraginoideae</taxon>
        <taxon>Lithospermeae</taxon>
        <taxon>Lithospermum</taxon>
    </lineage>
</organism>
<feature type="domain" description="RNase H type-1" evidence="1">
    <location>
        <begin position="26"/>
        <end position="83"/>
    </location>
</feature>
<dbReference type="Gene3D" id="3.30.420.10">
    <property type="entry name" value="Ribonuclease H-like superfamily/Ribonuclease H"/>
    <property type="match status" value="1"/>
</dbReference>
<name>A0AAV3NWA8_LITER</name>
<dbReference type="AlphaFoldDB" id="A0AAV3NWA8"/>
<dbReference type="PANTHER" id="PTHR48475:SF2">
    <property type="entry name" value="RIBONUCLEASE H"/>
    <property type="match status" value="1"/>
</dbReference>
<dbReference type="SUPFAM" id="SSF53098">
    <property type="entry name" value="Ribonuclease H-like"/>
    <property type="match status" value="1"/>
</dbReference>
<accession>A0AAV3NWA8</accession>
<evidence type="ECO:0000313" key="2">
    <source>
        <dbReference type="EMBL" id="GAA0143401.1"/>
    </source>
</evidence>
<dbReference type="InterPro" id="IPR012337">
    <property type="entry name" value="RNaseH-like_sf"/>
</dbReference>
<dbReference type="Proteomes" id="UP001454036">
    <property type="component" value="Unassembled WGS sequence"/>
</dbReference>
<dbReference type="EMBL" id="BAABME010000513">
    <property type="protein sequence ID" value="GAA0143401.1"/>
    <property type="molecule type" value="Genomic_DNA"/>
</dbReference>
<reference evidence="2 3" key="1">
    <citation type="submission" date="2024-01" db="EMBL/GenBank/DDBJ databases">
        <title>The complete chloroplast genome sequence of Lithospermum erythrorhizon: insights into the phylogenetic relationship among Boraginaceae species and the maternal lineages of purple gromwells.</title>
        <authorList>
            <person name="Okada T."/>
            <person name="Watanabe K."/>
        </authorList>
    </citation>
    <scope>NUCLEOTIDE SEQUENCE [LARGE SCALE GENOMIC DNA]</scope>
</reference>
<dbReference type="GO" id="GO:0004523">
    <property type="term" value="F:RNA-DNA hybrid ribonuclease activity"/>
    <property type="evidence" value="ECO:0007669"/>
    <property type="project" value="InterPro"/>
</dbReference>
<comment type="caution">
    <text evidence="2">The sequence shown here is derived from an EMBL/GenBank/DDBJ whole genome shotgun (WGS) entry which is preliminary data.</text>
</comment>
<evidence type="ECO:0000259" key="1">
    <source>
        <dbReference type="Pfam" id="PF13456"/>
    </source>
</evidence>
<dbReference type="GO" id="GO:0003676">
    <property type="term" value="F:nucleic acid binding"/>
    <property type="evidence" value="ECO:0007669"/>
    <property type="project" value="InterPro"/>
</dbReference>
<dbReference type="InterPro" id="IPR002156">
    <property type="entry name" value="RNaseH_domain"/>
</dbReference>
<gene>
    <name evidence="2" type="ORF">LIER_04094</name>
</gene>